<dbReference type="InterPro" id="IPR036724">
    <property type="entry name" value="Cobalamin-bd_sf"/>
</dbReference>
<dbReference type="PROSITE" id="PS50943">
    <property type="entry name" value="HTH_CROC1"/>
    <property type="match status" value="1"/>
</dbReference>
<dbReference type="Pfam" id="PF02310">
    <property type="entry name" value="B12-binding"/>
    <property type="match status" value="1"/>
</dbReference>
<dbReference type="SMART" id="SM00530">
    <property type="entry name" value="HTH_XRE"/>
    <property type="match status" value="1"/>
</dbReference>
<gene>
    <name evidence="4" type="ORF">GOQ27_02210</name>
</gene>
<dbReference type="Gene3D" id="1.10.260.40">
    <property type="entry name" value="lambda repressor-like DNA-binding domains"/>
    <property type="match status" value="1"/>
</dbReference>
<evidence type="ECO:0000259" key="2">
    <source>
        <dbReference type="PROSITE" id="PS50943"/>
    </source>
</evidence>
<dbReference type="Proteomes" id="UP000724672">
    <property type="component" value="Unassembled WGS sequence"/>
</dbReference>
<dbReference type="EMBL" id="WSFT01000014">
    <property type="protein sequence ID" value="MBS4537254.1"/>
    <property type="molecule type" value="Genomic_DNA"/>
</dbReference>
<keyword evidence="1" id="KW-0238">DNA-binding</keyword>
<proteinExistence type="predicted"/>
<feature type="domain" description="HTH cro/C1-type" evidence="2">
    <location>
        <begin position="8"/>
        <end position="62"/>
    </location>
</feature>
<dbReference type="InterPro" id="IPR006158">
    <property type="entry name" value="Cobalamin-bd"/>
</dbReference>
<sequence length="301" mass="34211">MENFGKRLKSLRKQNRLTQKSLAKHMGVGQTTIANYENSSRFPNPDILKSFADFFDVSIDYLVGRNNILNTNNSLNFQKQMPLNIELDYNHIIETYSVMVREGNIDHAYNTLLNLVKSGLSLPEIYDNIITPSLVKIGSLWEKNELSVGEEHLFTEITKKLISHLYFHYPILSHNDSNALFICANGERHSIGLRMVSDSLEQDGWNVYFLGTDLPLDSIVQMIKEKNIDLIAISSTMDYNTNSIKSIIENIRSSNINKNIKFLVGGRPFNINNSIIKFVNADGYASNCKEAIEIANKLIKD</sequence>
<dbReference type="GO" id="GO:0031419">
    <property type="term" value="F:cobalamin binding"/>
    <property type="evidence" value="ECO:0007669"/>
    <property type="project" value="InterPro"/>
</dbReference>
<feature type="domain" description="B12-binding" evidence="3">
    <location>
        <begin position="176"/>
        <end position="301"/>
    </location>
</feature>
<dbReference type="InterPro" id="IPR003759">
    <property type="entry name" value="Cbl-bd_cap"/>
</dbReference>
<dbReference type="SUPFAM" id="SSF47413">
    <property type="entry name" value="lambda repressor-like DNA-binding domains"/>
    <property type="match status" value="1"/>
</dbReference>
<dbReference type="InterPro" id="IPR036594">
    <property type="entry name" value="Meth_synthase_dom"/>
</dbReference>
<dbReference type="InterPro" id="IPR001387">
    <property type="entry name" value="Cro/C1-type_HTH"/>
</dbReference>
<dbReference type="Pfam" id="PF02607">
    <property type="entry name" value="B12-binding_2"/>
    <property type="match status" value="1"/>
</dbReference>
<dbReference type="PANTHER" id="PTHR46558:SF11">
    <property type="entry name" value="HTH-TYPE TRANSCRIPTIONAL REGULATOR XRE"/>
    <property type="match status" value="1"/>
</dbReference>
<dbReference type="PROSITE" id="PS51332">
    <property type="entry name" value="B12_BINDING"/>
    <property type="match status" value="1"/>
</dbReference>
<dbReference type="Gene3D" id="1.10.1240.10">
    <property type="entry name" value="Methionine synthase domain"/>
    <property type="match status" value="1"/>
</dbReference>
<dbReference type="SUPFAM" id="SSF52242">
    <property type="entry name" value="Cobalamin (vitamin B12)-binding domain"/>
    <property type="match status" value="1"/>
</dbReference>
<dbReference type="CDD" id="cd00093">
    <property type="entry name" value="HTH_XRE"/>
    <property type="match status" value="1"/>
</dbReference>
<dbReference type="Pfam" id="PF01381">
    <property type="entry name" value="HTH_3"/>
    <property type="match status" value="1"/>
</dbReference>
<organism evidence="4 5">
    <name type="scientific">Anaeromonas frigoriresistens</name>
    <dbReference type="NCBI Taxonomy" id="2683708"/>
    <lineage>
        <taxon>Bacteria</taxon>
        <taxon>Bacillati</taxon>
        <taxon>Bacillota</taxon>
        <taxon>Tissierellia</taxon>
        <taxon>Tissierellales</taxon>
        <taxon>Thermohalobacteraceae</taxon>
        <taxon>Anaeromonas</taxon>
    </lineage>
</organism>
<evidence type="ECO:0000313" key="4">
    <source>
        <dbReference type="EMBL" id="MBS4537254.1"/>
    </source>
</evidence>
<dbReference type="Gene3D" id="3.40.50.280">
    <property type="entry name" value="Cobalamin-binding domain"/>
    <property type="match status" value="1"/>
</dbReference>
<keyword evidence="5" id="KW-1185">Reference proteome</keyword>
<dbReference type="GO" id="GO:0003677">
    <property type="term" value="F:DNA binding"/>
    <property type="evidence" value="ECO:0007669"/>
    <property type="project" value="UniProtKB-KW"/>
</dbReference>
<name>A0A942UQ63_9FIRM</name>
<dbReference type="PANTHER" id="PTHR46558">
    <property type="entry name" value="TRACRIPTIONAL REGULATORY PROTEIN-RELATED-RELATED"/>
    <property type="match status" value="1"/>
</dbReference>
<evidence type="ECO:0000259" key="3">
    <source>
        <dbReference type="PROSITE" id="PS51332"/>
    </source>
</evidence>
<comment type="caution">
    <text evidence="4">The sequence shown here is derived from an EMBL/GenBank/DDBJ whole genome shotgun (WGS) entry which is preliminary data.</text>
</comment>
<evidence type="ECO:0000313" key="5">
    <source>
        <dbReference type="Proteomes" id="UP000724672"/>
    </source>
</evidence>
<dbReference type="GO" id="GO:0046872">
    <property type="term" value="F:metal ion binding"/>
    <property type="evidence" value="ECO:0007669"/>
    <property type="project" value="InterPro"/>
</dbReference>
<reference evidence="4" key="1">
    <citation type="submission" date="2019-12" db="EMBL/GenBank/DDBJ databases">
        <title>Clostridiaceae gen. nov. sp. nov., isolated from sediment in Xinjiang, China.</title>
        <authorList>
            <person name="Zhang R."/>
        </authorList>
    </citation>
    <scope>NUCLEOTIDE SEQUENCE</scope>
    <source>
        <strain evidence="4">D2Q-11</strain>
    </source>
</reference>
<dbReference type="InterPro" id="IPR010982">
    <property type="entry name" value="Lambda_DNA-bd_dom_sf"/>
</dbReference>
<accession>A0A942UQ63</accession>
<protein>
    <submittedName>
        <fullName evidence="4">Cobalamin-dependent protein</fullName>
    </submittedName>
</protein>
<dbReference type="AlphaFoldDB" id="A0A942UQ63"/>
<evidence type="ECO:0000256" key="1">
    <source>
        <dbReference type="ARBA" id="ARBA00023125"/>
    </source>
</evidence>
<dbReference type="RefSeq" id="WP_203365186.1">
    <property type="nucleotide sequence ID" value="NZ_WSFT01000014.1"/>
</dbReference>